<proteinExistence type="predicted"/>
<keyword evidence="3" id="KW-1185">Reference proteome</keyword>
<dbReference type="EMBL" id="AZIM01005678">
    <property type="protein sequence ID" value="ETE59323.1"/>
    <property type="molecule type" value="Genomic_DNA"/>
</dbReference>
<gene>
    <name evidence="2" type="primary">Srst</name>
    <name evidence="2" type="ORF">L345_14952</name>
</gene>
<accession>V8NCF0</accession>
<sequence length="610" mass="67691">MASWSCDWVGDVTHHTQPHLPATRLKGRGRLQMAAFGPENGPKNDLKKGRGRASQWWDLPVCRTAPNLNNWCGAHWVKKNQQPREGGLSHLSACCWAASWASFEGGNCTKRSPARLMSVSTTTCLRYSVSVPRTSGARWSTICKGKPQKEELSSAHWQGRCFPPSRFIEGGGENCIPPRSVRSGVSYKRRGKEGRGRKNNGEQEEGKEEGRKQEKGKGGKKGREEGRKQEKEGGRTREGVKGRKETGKREGGKKGRKNREKEGKGRMEGWWRGLKGKGREILRKAGRKERKIGKIVEHPDQLELACLRRGKEGKGGKRDRKKERGKRRKEGEKVEGRKGRKGGNRKKGREDERERKEGNGKEGGRKWKEGGKGGKTGKREEGKGRMERWWRGLKGKRDLEKREKEEKEGGREAPKAGISNLGHFKPGGLQLPEFRELKSAKLAGEFWELGVRKGSWLAPLGSQSNIGPTSDGLPSPPAVPLCARPTPRSLRTPTTAAKKKSYNRTTCLKSDRTCPNQVISQLRAKMVPTSALLGWGAREGKKKGKNVSNRRHSCSGTNPLPSREAQMEDSQLLPTPNLKQNGAGRDLGAGDNRPVMANLFVVVCPKCVCA</sequence>
<evidence type="ECO:0000256" key="1">
    <source>
        <dbReference type="SAM" id="MobiDB-lite"/>
    </source>
</evidence>
<feature type="compositionally biased region" description="Polar residues" evidence="1">
    <location>
        <begin position="568"/>
        <end position="580"/>
    </location>
</feature>
<protein>
    <submittedName>
        <fullName evidence="2">Octapeptide-repeat protein T2</fullName>
    </submittedName>
</protein>
<name>V8NCF0_OPHHA</name>
<feature type="compositionally biased region" description="Low complexity" evidence="1">
    <location>
        <begin position="483"/>
        <end position="496"/>
    </location>
</feature>
<feature type="compositionally biased region" description="Basic residues" evidence="1">
    <location>
        <begin position="317"/>
        <end position="328"/>
    </location>
</feature>
<comment type="caution">
    <text evidence="2">The sequence shown here is derived from an EMBL/GenBank/DDBJ whole genome shotgun (WGS) entry which is preliminary data.</text>
</comment>
<evidence type="ECO:0000313" key="2">
    <source>
        <dbReference type="EMBL" id="ETE59323.1"/>
    </source>
</evidence>
<dbReference type="Proteomes" id="UP000018936">
    <property type="component" value="Unassembled WGS sequence"/>
</dbReference>
<feature type="non-terminal residue" evidence="2">
    <location>
        <position position="1"/>
    </location>
</feature>
<feature type="compositionally biased region" description="Basic and acidic residues" evidence="1">
    <location>
        <begin position="348"/>
        <end position="414"/>
    </location>
</feature>
<dbReference type="AlphaFoldDB" id="V8NCF0"/>
<evidence type="ECO:0000313" key="3">
    <source>
        <dbReference type="Proteomes" id="UP000018936"/>
    </source>
</evidence>
<feature type="compositionally biased region" description="Basic residues" evidence="1">
    <location>
        <begin position="540"/>
        <end position="553"/>
    </location>
</feature>
<feature type="region of interest" description="Disordered" evidence="1">
    <location>
        <begin position="482"/>
        <end position="503"/>
    </location>
</feature>
<feature type="region of interest" description="Disordered" evidence="1">
    <location>
        <begin position="536"/>
        <end position="589"/>
    </location>
</feature>
<feature type="compositionally biased region" description="Basic and acidic residues" evidence="1">
    <location>
        <begin position="292"/>
        <end position="301"/>
    </location>
</feature>
<feature type="compositionally biased region" description="Basic residues" evidence="1">
    <location>
        <begin position="338"/>
        <end position="347"/>
    </location>
</feature>
<organism evidence="2 3">
    <name type="scientific">Ophiophagus hannah</name>
    <name type="common">King cobra</name>
    <name type="synonym">Naja hannah</name>
    <dbReference type="NCBI Taxonomy" id="8665"/>
    <lineage>
        <taxon>Eukaryota</taxon>
        <taxon>Metazoa</taxon>
        <taxon>Chordata</taxon>
        <taxon>Craniata</taxon>
        <taxon>Vertebrata</taxon>
        <taxon>Euteleostomi</taxon>
        <taxon>Lepidosauria</taxon>
        <taxon>Squamata</taxon>
        <taxon>Bifurcata</taxon>
        <taxon>Unidentata</taxon>
        <taxon>Episquamata</taxon>
        <taxon>Toxicofera</taxon>
        <taxon>Serpentes</taxon>
        <taxon>Colubroidea</taxon>
        <taxon>Elapidae</taxon>
        <taxon>Elapinae</taxon>
        <taxon>Ophiophagus</taxon>
    </lineage>
</organism>
<reference evidence="2 3" key="1">
    <citation type="journal article" date="2013" name="Proc. Natl. Acad. Sci. U.S.A.">
        <title>The king cobra genome reveals dynamic gene evolution and adaptation in the snake venom system.</title>
        <authorList>
            <person name="Vonk F.J."/>
            <person name="Casewell N.R."/>
            <person name="Henkel C.V."/>
            <person name="Heimberg A.M."/>
            <person name="Jansen H.J."/>
            <person name="McCleary R.J."/>
            <person name="Kerkkamp H.M."/>
            <person name="Vos R.A."/>
            <person name="Guerreiro I."/>
            <person name="Calvete J.J."/>
            <person name="Wuster W."/>
            <person name="Woods A.E."/>
            <person name="Logan J.M."/>
            <person name="Harrison R.A."/>
            <person name="Castoe T.A."/>
            <person name="de Koning A.P."/>
            <person name="Pollock D.D."/>
            <person name="Yandell M."/>
            <person name="Calderon D."/>
            <person name="Renjifo C."/>
            <person name="Currier R.B."/>
            <person name="Salgado D."/>
            <person name="Pla D."/>
            <person name="Sanz L."/>
            <person name="Hyder A.S."/>
            <person name="Ribeiro J.M."/>
            <person name="Arntzen J.W."/>
            <person name="van den Thillart G.E."/>
            <person name="Boetzer M."/>
            <person name="Pirovano W."/>
            <person name="Dirks R.P."/>
            <person name="Spaink H.P."/>
            <person name="Duboule D."/>
            <person name="McGlinn E."/>
            <person name="Kini R.M."/>
            <person name="Richardson M.K."/>
        </authorList>
    </citation>
    <scope>NUCLEOTIDE SEQUENCE</scope>
    <source>
        <tissue evidence="2">Blood</tissue>
    </source>
</reference>
<feature type="compositionally biased region" description="Basic and acidic residues" evidence="1">
    <location>
        <begin position="208"/>
        <end position="269"/>
    </location>
</feature>
<feature type="region of interest" description="Disordered" evidence="1">
    <location>
        <begin position="168"/>
        <end position="427"/>
    </location>
</feature>